<dbReference type="PROSITE" id="PS01231">
    <property type="entry name" value="TRMA_2"/>
    <property type="match status" value="1"/>
</dbReference>
<feature type="binding site" evidence="4">
    <location>
        <position position="356"/>
    </location>
    <ligand>
        <name>S-adenosyl-L-methionine</name>
        <dbReference type="ChEBI" id="CHEBI:59789"/>
    </ligand>
</feature>
<dbReference type="GO" id="GO:0070041">
    <property type="term" value="F:rRNA (uridine-C5-)-methyltransferase activity"/>
    <property type="evidence" value="ECO:0007669"/>
    <property type="project" value="UniProtKB-ARBA"/>
</dbReference>
<dbReference type="PANTHER" id="PTHR11061">
    <property type="entry name" value="RNA M5U METHYLTRANSFERASE"/>
    <property type="match status" value="1"/>
</dbReference>
<dbReference type="SUPFAM" id="SSF53335">
    <property type="entry name" value="S-adenosyl-L-methionine-dependent methyltransferases"/>
    <property type="match status" value="1"/>
</dbReference>
<sequence>MNGVDQPVSPVRKGQAVDLEIETLAFGGRGLARVDGLAVFVDHTLPGDRVSARITRKKSNFAEARLLEVLSPSPFRVLPQCPYCGHCGGCRLQILDYDKQLDCKHEQVADALRHIGLVENVPVHPVMPADPVWGYRNKMEFSFADRRWLLPEEMEMENIDTSFALGLHVPGTFHKVIDVDACLLLPEPGNAILGDVRAYARASGVPAYGLKSHQGFWRFLMLRHSVAHDNWMVNIVTAAEDRRLLQPLADLLADRYPEVVSVVNNITARKAGVAQGEYEILLHGAPFISDRLGRFSFDISANSFFQTNTRGAERLYTVAREYAGLTGSQTVVDLYCGTGTIAIWLSGAAKEVIGLEINDSCLADAVNNCRTNNVSNVRFVAGDVKETLPRLDCRADVLVIDPPRAGMHKDVVEQVLAMAPPRIVYVSCNPATLARDVAMLSEAYTVAEVQPVDMFPHTPHIECVARLDKKA</sequence>
<dbReference type="Gene3D" id="3.40.50.150">
    <property type="entry name" value="Vaccinia Virus protein VP39"/>
    <property type="match status" value="1"/>
</dbReference>
<dbReference type="PROSITE" id="PS51687">
    <property type="entry name" value="SAM_MT_RNA_M5U"/>
    <property type="match status" value="1"/>
</dbReference>
<name>A8ZZY9_DESOH</name>
<dbReference type="PANTHER" id="PTHR11061:SF30">
    <property type="entry name" value="TRNA (URACIL(54)-C(5))-METHYLTRANSFERASE"/>
    <property type="match status" value="1"/>
</dbReference>
<dbReference type="NCBIfam" id="TIGR00479">
    <property type="entry name" value="rumA"/>
    <property type="match status" value="1"/>
</dbReference>
<dbReference type="Gene3D" id="2.40.50.1070">
    <property type="match status" value="1"/>
</dbReference>
<proteinExistence type="inferred from homology"/>
<dbReference type="AlphaFoldDB" id="A8ZZY9"/>
<evidence type="ECO:0000256" key="2">
    <source>
        <dbReference type="ARBA" id="ARBA00022679"/>
    </source>
</evidence>
<keyword evidence="8" id="KW-1185">Reference proteome</keyword>
<comment type="similarity">
    <text evidence="4">Belongs to the class I-like SAM-binding methyltransferase superfamily. RNA M5U methyltransferase family.</text>
</comment>
<keyword evidence="2 4" id="KW-0808">Transferase</keyword>
<dbReference type="PROSITE" id="PS01230">
    <property type="entry name" value="TRMA_1"/>
    <property type="match status" value="1"/>
</dbReference>
<accession>A8ZZY9</accession>
<dbReference type="InterPro" id="IPR012340">
    <property type="entry name" value="NA-bd_OB-fold"/>
</dbReference>
<dbReference type="EMBL" id="CP000859">
    <property type="protein sequence ID" value="ABW67389.1"/>
    <property type="molecule type" value="Genomic_DNA"/>
</dbReference>
<dbReference type="PROSITE" id="PS50926">
    <property type="entry name" value="TRAM"/>
    <property type="match status" value="1"/>
</dbReference>
<dbReference type="CDD" id="cd02440">
    <property type="entry name" value="AdoMet_MTases"/>
    <property type="match status" value="1"/>
</dbReference>
<feature type="domain" description="TRAM" evidence="6">
    <location>
        <begin position="10"/>
        <end position="68"/>
    </location>
</feature>
<dbReference type="Pfam" id="PF01938">
    <property type="entry name" value="TRAM"/>
    <property type="match status" value="1"/>
</dbReference>
<dbReference type="FunFam" id="2.40.50.1070:FF:000003">
    <property type="entry name" value="23S rRNA (Uracil-5-)-methyltransferase RumA"/>
    <property type="match status" value="1"/>
</dbReference>
<dbReference type="STRING" id="96561.Dole_1585"/>
<reference evidence="7 8" key="1">
    <citation type="submission" date="2007-10" db="EMBL/GenBank/DDBJ databases">
        <title>Complete sequence of Desulfococcus oleovorans Hxd3.</title>
        <authorList>
            <consortium name="US DOE Joint Genome Institute"/>
            <person name="Copeland A."/>
            <person name="Lucas S."/>
            <person name="Lapidus A."/>
            <person name="Barry K."/>
            <person name="Glavina del Rio T."/>
            <person name="Dalin E."/>
            <person name="Tice H."/>
            <person name="Pitluck S."/>
            <person name="Kiss H."/>
            <person name="Brettin T."/>
            <person name="Bruce D."/>
            <person name="Detter J.C."/>
            <person name="Han C."/>
            <person name="Schmutz J."/>
            <person name="Larimer F."/>
            <person name="Land M."/>
            <person name="Hauser L."/>
            <person name="Kyrpides N."/>
            <person name="Kim E."/>
            <person name="Wawrik B."/>
            <person name="Richardson P."/>
        </authorList>
    </citation>
    <scope>NUCLEOTIDE SEQUENCE [LARGE SCALE GENOMIC DNA]</scope>
    <source>
        <strain evidence="8">DSM 6200 / JCM 39069 / Hxd3</strain>
    </source>
</reference>
<feature type="binding site" evidence="4">
    <location>
        <position position="335"/>
    </location>
    <ligand>
        <name>S-adenosyl-L-methionine</name>
        <dbReference type="ChEBI" id="CHEBI:59789"/>
    </ligand>
</feature>
<feature type="binding site" evidence="4">
    <location>
        <position position="401"/>
    </location>
    <ligand>
        <name>S-adenosyl-L-methionine</name>
        <dbReference type="ChEBI" id="CHEBI:59789"/>
    </ligand>
</feature>
<evidence type="ECO:0000256" key="1">
    <source>
        <dbReference type="ARBA" id="ARBA00022603"/>
    </source>
</evidence>
<dbReference type="eggNOG" id="COG2265">
    <property type="taxonomic scope" value="Bacteria"/>
</dbReference>
<dbReference type="Gene3D" id="2.40.50.140">
    <property type="entry name" value="Nucleic acid-binding proteins"/>
    <property type="match status" value="1"/>
</dbReference>
<evidence type="ECO:0000256" key="4">
    <source>
        <dbReference type="PROSITE-ProRule" id="PRU01024"/>
    </source>
</evidence>
<dbReference type="RefSeq" id="WP_012175005.1">
    <property type="nucleotide sequence ID" value="NC_009943.1"/>
</dbReference>
<keyword evidence="1 4" id="KW-0489">Methyltransferase</keyword>
<feature type="active site" evidence="5">
    <location>
        <position position="428"/>
    </location>
</feature>
<evidence type="ECO:0000313" key="8">
    <source>
        <dbReference type="Proteomes" id="UP000008561"/>
    </source>
</evidence>
<gene>
    <name evidence="7" type="ordered locus">Dole_1585</name>
</gene>
<evidence type="ECO:0000256" key="3">
    <source>
        <dbReference type="ARBA" id="ARBA00022691"/>
    </source>
</evidence>
<feature type="binding site" evidence="4">
    <location>
        <position position="306"/>
    </location>
    <ligand>
        <name>S-adenosyl-L-methionine</name>
        <dbReference type="ChEBI" id="CHEBI:59789"/>
    </ligand>
</feature>
<dbReference type="Pfam" id="PF05958">
    <property type="entry name" value="tRNA_U5-meth_tr"/>
    <property type="match status" value="1"/>
</dbReference>
<evidence type="ECO:0000313" key="7">
    <source>
        <dbReference type="EMBL" id="ABW67389.1"/>
    </source>
</evidence>
<evidence type="ECO:0000256" key="5">
    <source>
        <dbReference type="PROSITE-ProRule" id="PRU10015"/>
    </source>
</evidence>
<evidence type="ECO:0000259" key="6">
    <source>
        <dbReference type="PROSITE" id="PS50926"/>
    </source>
</evidence>
<feature type="active site" description="Nucleophile" evidence="4">
    <location>
        <position position="428"/>
    </location>
</feature>
<dbReference type="Proteomes" id="UP000008561">
    <property type="component" value="Chromosome"/>
</dbReference>
<dbReference type="SUPFAM" id="SSF50249">
    <property type="entry name" value="Nucleic acid-binding proteins"/>
    <property type="match status" value="1"/>
</dbReference>
<dbReference type="InterPro" id="IPR010280">
    <property type="entry name" value="U5_MeTrfase_fam"/>
</dbReference>
<dbReference type="InterPro" id="IPR002792">
    <property type="entry name" value="TRAM_dom"/>
</dbReference>
<organism evidence="7 8">
    <name type="scientific">Desulfosudis oleivorans (strain DSM 6200 / JCM 39069 / Hxd3)</name>
    <name type="common">Desulfococcus oleovorans</name>
    <dbReference type="NCBI Taxonomy" id="96561"/>
    <lineage>
        <taxon>Bacteria</taxon>
        <taxon>Pseudomonadati</taxon>
        <taxon>Thermodesulfobacteriota</taxon>
        <taxon>Desulfobacteria</taxon>
        <taxon>Desulfobacterales</taxon>
        <taxon>Desulfosudaceae</taxon>
        <taxon>Desulfosudis</taxon>
    </lineage>
</organism>
<keyword evidence="3 4" id="KW-0949">S-adenosyl-L-methionine</keyword>
<dbReference type="InterPro" id="IPR030391">
    <property type="entry name" value="MeTrfase_TrmA_CS"/>
</dbReference>
<dbReference type="FunFam" id="2.40.50.140:FF:000097">
    <property type="entry name" value="23S rRNA (uracil(1939)-C(5))-methyltransferase RlmD"/>
    <property type="match status" value="1"/>
</dbReference>
<protein>
    <submittedName>
        <fullName evidence="7">RNA methyltransferase, TrmA family</fullName>
    </submittedName>
</protein>
<dbReference type="FunFam" id="3.40.50.150:FF:000009">
    <property type="entry name" value="23S rRNA (Uracil(1939)-C(5))-methyltransferase RlmD"/>
    <property type="match status" value="1"/>
</dbReference>
<dbReference type="HOGENOM" id="CLU_014689_7_2_7"/>
<dbReference type="KEGG" id="dol:Dole_1585"/>
<dbReference type="InterPro" id="IPR029063">
    <property type="entry name" value="SAM-dependent_MTases_sf"/>
</dbReference>
<dbReference type="InterPro" id="IPR030390">
    <property type="entry name" value="MeTrfase_TrmA_AS"/>
</dbReference>